<dbReference type="KEGG" id="aei:AOY20_10640"/>
<dbReference type="OrthoDB" id="6706802at2"/>
<protein>
    <submittedName>
        <fullName evidence="1">Uncharacterized protein</fullName>
    </submittedName>
</protein>
<dbReference type="EMBL" id="CP012808">
    <property type="protein sequence ID" value="ALH96720.1"/>
    <property type="molecule type" value="Genomic_DNA"/>
</dbReference>
<keyword evidence="2" id="KW-1185">Reference proteome</keyword>
<proteinExistence type="predicted"/>
<evidence type="ECO:0000313" key="2">
    <source>
        <dbReference type="Proteomes" id="UP000064939"/>
    </source>
</evidence>
<organism evidence="1 2">
    <name type="scientific">Acinetobacter equi</name>
    <dbReference type="NCBI Taxonomy" id="1324350"/>
    <lineage>
        <taxon>Bacteria</taxon>
        <taxon>Pseudomonadati</taxon>
        <taxon>Pseudomonadota</taxon>
        <taxon>Gammaproteobacteria</taxon>
        <taxon>Moraxellales</taxon>
        <taxon>Moraxellaceae</taxon>
        <taxon>Acinetobacter</taxon>
    </lineage>
</organism>
<dbReference type="RefSeq" id="WP_054582589.1">
    <property type="nucleotide sequence ID" value="NZ_CP012808.1"/>
</dbReference>
<reference evidence="1 2" key="1">
    <citation type="journal article" date="2015" name="Int. J. Syst. Evol. Microbiol.">
        <title>Acinetobacter equi sp. nov. isolated from horse faeces.</title>
        <authorList>
            <person name="Poppel M.T."/>
            <person name="Skiebe E."/>
            <person name="Laue M."/>
            <person name="Bergmann H."/>
            <person name="Ebersberger I."/>
            <person name="Garn T."/>
            <person name="Fruth A."/>
            <person name="Baumgardt S."/>
            <person name="Busse H.J."/>
            <person name="Wilharm G."/>
        </authorList>
    </citation>
    <scope>NUCLEOTIDE SEQUENCE [LARGE SCALE GENOMIC DNA]</scope>
    <source>
        <strain evidence="1 2">114</strain>
    </source>
</reference>
<name>A0A0N9W496_9GAMM</name>
<evidence type="ECO:0000313" key="1">
    <source>
        <dbReference type="EMBL" id="ALH96720.1"/>
    </source>
</evidence>
<dbReference type="STRING" id="1324350.AOY20_10640"/>
<accession>A0A0N9W496</accession>
<sequence length="77" mass="8986">MKTIVKYVVLKSLDYQLGTPLFQEEIEADSQYFDQIPSLISFQNLQFKVKSKELKRIYLAEEQEDSQTIIVKVIAQS</sequence>
<dbReference type="Proteomes" id="UP000064939">
    <property type="component" value="Chromosome"/>
</dbReference>
<gene>
    <name evidence="1" type="ORF">AOY20_10640</name>
</gene>
<dbReference type="AlphaFoldDB" id="A0A0N9W496"/>